<dbReference type="Proteomes" id="UP001159363">
    <property type="component" value="Chromosome 10"/>
</dbReference>
<organism evidence="1 2">
    <name type="scientific">Dryococelus australis</name>
    <dbReference type="NCBI Taxonomy" id="614101"/>
    <lineage>
        <taxon>Eukaryota</taxon>
        <taxon>Metazoa</taxon>
        <taxon>Ecdysozoa</taxon>
        <taxon>Arthropoda</taxon>
        <taxon>Hexapoda</taxon>
        <taxon>Insecta</taxon>
        <taxon>Pterygota</taxon>
        <taxon>Neoptera</taxon>
        <taxon>Polyneoptera</taxon>
        <taxon>Phasmatodea</taxon>
        <taxon>Verophasmatodea</taxon>
        <taxon>Anareolatae</taxon>
        <taxon>Phasmatidae</taxon>
        <taxon>Eurycanthinae</taxon>
        <taxon>Dryococelus</taxon>
    </lineage>
</organism>
<gene>
    <name evidence="1" type="ORF">PR048_025913</name>
</gene>
<comment type="caution">
    <text evidence="1">The sequence shown here is derived from an EMBL/GenBank/DDBJ whole genome shotgun (WGS) entry which is preliminary data.</text>
</comment>
<accession>A0ABQ9GJW8</accession>
<evidence type="ECO:0000313" key="2">
    <source>
        <dbReference type="Proteomes" id="UP001159363"/>
    </source>
</evidence>
<sequence length="288" mass="33015">MGQKRIEVCLQAFLSLHSITITRVKRLRSLSVLVKSPKDMHGNNSSANVIPPQTRVLIKEHIESFPVNEIMYQLFKDKHPNTKVTYQFYAKFFKDNSSLSFGRPQIEELKLKLRSTHPNGVAKMCAAAGLLVHNRQSKKCYNQMKADAESTNQPHVLGIYFDYMQNIQLPQVPVQETFYLRHLTVSVFGIHNITNDTTKIYIYHEGIAKRGTNEITEIHLYSDNGSGKNKNHSLSRLLLAMIITQQYIKRHDRFLSVHGLTELIIASSNTHKFTDKEITSADILDFMI</sequence>
<reference evidence="1 2" key="1">
    <citation type="submission" date="2023-02" db="EMBL/GenBank/DDBJ databases">
        <title>LHISI_Scaffold_Assembly.</title>
        <authorList>
            <person name="Stuart O.P."/>
            <person name="Cleave R."/>
            <person name="Magrath M.J.L."/>
            <person name="Mikheyev A.S."/>
        </authorList>
    </citation>
    <scope>NUCLEOTIDE SEQUENCE [LARGE SCALE GENOMIC DNA]</scope>
    <source>
        <strain evidence="1">Daus_M_001</strain>
        <tissue evidence="1">Leg muscle</tissue>
    </source>
</reference>
<name>A0ABQ9GJW8_9NEOP</name>
<protein>
    <submittedName>
        <fullName evidence="1">Uncharacterized protein</fullName>
    </submittedName>
</protein>
<proteinExistence type="predicted"/>
<dbReference type="PANTHER" id="PTHR10773">
    <property type="entry name" value="DNA-DIRECTED RNA POLYMERASES I, II, AND III SUBUNIT RPABC2"/>
    <property type="match status" value="1"/>
</dbReference>
<dbReference type="EMBL" id="JARBHB010000011">
    <property type="protein sequence ID" value="KAJ8872309.1"/>
    <property type="molecule type" value="Genomic_DNA"/>
</dbReference>
<dbReference type="PANTHER" id="PTHR10773:SF19">
    <property type="match status" value="1"/>
</dbReference>
<keyword evidence="2" id="KW-1185">Reference proteome</keyword>
<feature type="non-terminal residue" evidence="1">
    <location>
        <position position="288"/>
    </location>
</feature>
<evidence type="ECO:0000313" key="1">
    <source>
        <dbReference type="EMBL" id="KAJ8872309.1"/>
    </source>
</evidence>